<evidence type="ECO:0000256" key="7">
    <source>
        <dbReference type="HAMAP-Rule" id="MF_00201"/>
    </source>
</evidence>
<evidence type="ECO:0000256" key="4">
    <source>
        <dbReference type="ARBA" id="ARBA00023172"/>
    </source>
</evidence>
<organism evidence="9 10">
    <name type="scientific">Gehongia tenuis</name>
    <dbReference type="NCBI Taxonomy" id="2763655"/>
    <lineage>
        <taxon>Bacteria</taxon>
        <taxon>Bacillati</taxon>
        <taxon>Bacillota</taxon>
        <taxon>Clostridia</taxon>
        <taxon>Christensenellales</taxon>
        <taxon>Christensenellaceae</taxon>
        <taxon>Gehongia</taxon>
    </lineage>
</organism>
<dbReference type="PANTHER" id="PTHR33991">
    <property type="entry name" value="DNA REPAIR PROTEIN RECO"/>
    <property type="match status" value="1"/>
</dbReference>
<dbReference type="GO" id="GO:0043590">
    <property type="term" value="C:bacterial nucleoid"/>
    <property type="evidence" value="ECO:0007669"/>
    <property type="project" value="TreeGrafter"/>
</dbReference>
<dbReference type="InterPro" id="IPR022572">
    <property type="entry name" value="DNA_rep/recomb_RecO_N"/>
</dbReference>
<evidence type="ECO:0000256" key="2">
    <source>
        <dbReference type="ARBA" id="ARBA00021310"/>
    </source>
</evidence>
<dbReference type="Proteomes" id="UP000623172">
    <property type="component" value="Unassembled WGS sequence"/>
</dbReference>
<dbReference type="Pfam" id="PF11967">
    <property type="entry name" value="RecO_N"/>
    <property type="match status" value="1"/>
</dbReference>
<keyword evidence="10" id="KW-1185">Reference proteome</keyword>
<dbReference type="SUPFAM" id="SSF50249">
    <property type="entry name" value="Nucleic acid-binding proteins"/>
    <property type="match status" value="1"/>
</dbReference>
<dbReference type="EMBL" id="JACRSR010000001">
    <property type="protein sequence ID" value="MBC8530918.1"/>
    <property type="molecule type" value="Genomic_DNA"/>
</dbReference>
<feature type="domain" description="DNA replication/recombination mediator RecO N-terminal" evidence="8">
    <location>
        <begin position="1"/>
        <end position="78"/>
    </location>
</feature>
<evidence type="ECO:0000256" key="6">
    <source>
        <dbReference type="ARBA" id="ARBA00033409"/>
    </source>
</evidence>
<dbReference type="Gene3D" id="1.20.1440.120">
    <property type="entry name" value="Recombination protein O, C-terminal domain"/>
    <property type="match status" value="1"/>
</dbReference>
<dbReference type="InterPro" id="IPR003717">
    <property type="entry name" value="RecO"/>
</dbReference>
<gene>
    <name evidence="7 9" type="primary">recO</name>
    <name evidence="9" type="ORF">H8696_03555</name>
</gene>
<evidence type="ECO:0000259" key="8">
    <source>
        <dbReference type="Pfam" id="PF11967"/>
    </source>
</evidence>
<dbReference type="RefSeq" id="WP_249314988.1">
    <property type="nucleotide sequence ID" value="NZ_JACRSR010000001.1"/>
</dbReference>
<comment type="similarity">
    <text evidence="1 7">Belongs to the RecO family.</text>
</comment>
<dbReference type="Pfam" id="PF02565">
    <property type="entry name" value="RecO_C"/>
    <property type="match status" value="1"/>
</dbReference>
<comment type="caution">
    <text evidence="9">The sequence shown here is derived from an EMBL/GenBank/DDBJ whole genome shotgun (WGS) entry which is preliminary data.</text>
</comment>
<evidence type="ECO:0000313" key="9">
    <source>
        <dbReference type="EMBL" id="MBC8530918.1"/>
    </source>
</evidence>
<proteinExistence type="inferred from homology"/>
<keyword evidence="5 7" id="KW-0234">DNA repair</keyword>
<dbReference type="PANTHER" id="PTHR33991:SF1">
    <property type="entry name" value="DNA REPAIR PROTEIN RECO"/>
    <property type="match status" value="1"/>
</dbReference>
<dbReference type="Gene3D" id="2.40.50.140">
    <property type="entry name" value="Nucleic acid-binding proteins"/>
    <property type="match status" value="1"/>
</dbReference>
<keyword evidence="3 7" id="KW-0227">DNA damage</keyword>
<evidence type="ECO:0000256" key="5">
    <source>
        <dbReference type="ARBA" id="ARBA00023204"/>
    </source>
</evidence>
<dbReference type="Gene3D" id="6.20.220.20">
    <property type="entry name" value="Recombination protein O, zinc-binding domain"/>
    <property type="match status" value="1"/>
</dbReference>
<dbReference type="InterPro" id="IPR037278">
    <property type="entry name" value="ARFGAP/RecO"/>
</dbReference>
<accession>A0A926D371</accession>
<dbReference type="NCBIfam" id="TIGR00613">
    <property type="entry name" value="reco"/>
    <property type="match status" value="1"/>
</dbReference>
<evidence type="ECO:0000256" key="1">
    <source>
        <dbReference type="ARBA" id="ARBA00007452"/>
    </source>
</evidence>
<comment type="function">
    <text evidence="7">Involved in DNA repair and RecF pathway recombination.</text>
</comment>
<protein>
    <recommendedName>
        <fullName evidence="2 7">DNA repair protein RecO</fullName>
    </recommendedName>
    <alternativeName>
        <fullName evidence="6 7">Recombination protein O</fullName>
    </alternativeName>
</protein>
<dbReference type="InterPro" id="IPR042242">
    <property type="entry name" value="RecO_C"/>
</dbReference>
<dbReference type="GO" id="GO:0006302">
    <property type="term" value="P:double-strand break repair"/>
    <property type="evidence" value="ECO:0007669"/>
    <property type="project" value="TreeGrafter"/>
</dbReference>
<dbReference type="AlphaFoldDB" id="A0A926D371"/>
<dbReference type="SUPFAM" id="SSF57863">
    <property type="entry name" value="ArfGap/RecO-like zinc finger"/>
    <property type="match status" value="1"/>
</dbReference>
<dbReference type="HAMAP" id="MF_00201">
    <property type="entry name" value="RecO"/>
    <property type="match status" value="1"/>
</dbReference>
<evidence type="ECO:0000256" key="3">
    <source>
        <dbReference type="ARBA" id="ARBA00022763"/>
    </source>
</evidence>
<sequence>MIHTVTGMVVRWANYGEANRMLTVLTREMGKISVGAVGCRKPKSRLASGAQLFFYGRLMVRESKGRNYLASVEMLDAFFDLRSDVRRLAYATYLANAAETFMLEGEPNEELFHLLLSAVAQVCYGSGDPRDIRDIYLVKLMDLMGFCPEVEHCLRCGKANEPAMRFVPEEGGVLCTACAPLAGRPISAGALRIIASSRWIPLTKMGSLKLGHYREEIEDALLGFVRYHMDTRFKALAFLDEIEN</sequence>
<evidence type="ECO:0000313" key="10">
    <source>
        <dbReference type="Proteomes" id="UP000623172"/>
    </source>
</evidence>
<dbReference type="InterPro" id="IPR012340">
    <property type="entry name" value="NA-bd_OB-fold"/>
</dbReference>
<keyword evidence="4 7" id="KW-0233">DNA recombination</keyword>
<dbReference type="GO" id="GO:0006310">
    <property type="term" value="P:DNA recombination"/>
    <property type="evidence" value="ECO:0007669"/>
    <property type="project" value="UniProtKB-UniRule"/>
</dbReference>
<name>A0A926D371_9FIRM</name>
<reference evidence="9" key="1">
    <citation type="submission" date="2020-08" db="EMBL/GenBank/DDBJ databases">
        <title>Genome public.</title>
        <authorList>
            <person name="Liu C."/>
            <person name="Sun Q."/>
        </authorList>
    </citation>
    <scope>NUCLEOTIDE SEQUENCE</scope>
    <source>
        <strain evidence="9">NSJ-53</strain>
    </source>
</reference>